<protein>
    <recommendedName>
        <fullName evidence="3">Fido domain-containing protein</fullName>
    </recommendedName>
</protein>
<evidence type="ECO:0000313" key="2">
    <source>
        <dbReference type="Proteomes" id="UP000272888"/>
    </source>
</evidence>
<comment type="caution">
    <text evidence="1">The sequence shown here is derived from an EMBL/GenBank/DDBJ whole genome shotgun (WGS) entry which is preliminary data.</text>
</comment>
<evidence type="ECO:0000313" key="1">
    <source>
        <dbReference type="EMBL" id="RKH65187.1"/>
    </source>
</evidence>
<sequence length="239" mass="25748">MLATFKDYLHGKGSKFQCRLDAEGYFALHFGMCKMAGKEAGFANNTTFRAFPHDVFDAPTAYRGATFDDYGLSVKELAKDGDAVIFKGSTPASGIPTIVQASGVIMTTYSPSEARVRIQKILDRYYAGLEELRASVKAPPTAAATAAAAVPAAMPRGEAETLLLRLIARTVRALHVGHFFSDGNGRLNIFVVLNKLLTDNGFSPVVLPYGPSVFGGLKPVDKLVEDIRQGMVLFQALLP</sequence>
<dbReference type="EMBL" id="RAWB01000041">
    <property type="protein sequence ID" value="RKH65187.1"/>
    <property type="molecule type" value="Genomic_DNA"/>
</dbReference>
<keyword evidence="2" id="KW-1185">Reference proteome</keyword>
<evidence type="ECO:0008006" key="3">
    <source>
        <dbReference type="Google" id="ProtNLM"/>
    </source>
</evidence>
<proteinExistence type="predicted"/>
<dbReference type="AlphaFoldDB" id="A0A3A8Q941"/>
<reference evidence="2" key="1">
    <citation type="submission" date="2018-09" db="EMBL/GenBank/DDBJ databases">
        <authorList>
            <person name="Livingstone P.G."/>
            <person name="Whitworth D.E."/>
        </authorList>
    </citation>
    <scope>NUCLEOTIDE SEQUENCE [LARGE SCALE GENOMIC DNA]</scope>
    <source>
        <strain evidence="2">CA051B</strain>
    </source>
</reference>
<name>A0A3A8Q941_9BACT</name>
<organism evidence="1 2">
    <name type="scientific">Corallococcus llansteffanensis</name>
    <dbReference type="NCBI Taxonomy" id="2316731"/>
    <lineage>
        <taxon>Bacteria</taxon>
        <taxon>Pseudomonadati</taxon>
        <taxon>Myxococcota</taxon>
        <taxon>Myxococcia</taxon>
        <taxon>Myxococcales</taxon>
        <taxon>Cystobacterineae</taxon>
        <taxon>Myxococcaceae</taxon>
        <taxon>Corallococcus</taxon>
    </lineage>
</organism>
<gene>
    <name evidence="1" type="ORF">D7V93_06380</name>
</gene>
<accession>A0A3A8Q941</accession>
<dbReference type="Proteomes" id="UP000272888">
    <property type="component" value="Unassembled WGS sequence"/>
</dbReference>